<keyword evidence="2" id="KW-1185">Reference proteome</keyword>
<gene>
    <name evidence="1" type="ORF">MJO28_008777</name>
</gene>
<dbReference type="Proteomes" id="UP001060170">
    <property type="component" value="Chromosome 8"/>
</dbReference>
<organism evidence="1 2">
    <name type="scientific">Puccinia striiformis f. sp. tritici</name>
    <dbReference type="NCBI Taxonomy" id="168172"/>
    <lineage>
        <taxon>Eukaryota</taxon>
        <taxon>Fungi</taxon>
        <taxon>Dikarya</taxon>
        <taxon>Basidiomycota</taxon>
        <taxon>Pucciniomycotina</taxon>
        <taxon>Pucciniomycetes</taxon>
        <taxon>Pucciniales</taxon>
        <taxon>Pucciniaceae</taxon>
        <taxon>Puccinia</taxon>
    </lineage>
</organism>
<accession>A0ACC0EDM4</accession>
<reference evidence="2" key="2">
    <citation type="journal article" date="2018" name="Mol. Plant Microbe Interact.">
        <title>Genome sequence resources for the wheat stripe rust pathogen (Puccinia striiformis f. sp. tritici) and the barley stripe rust pathogen (Puccinia striiformis f. sp. hordei).</title>
        <authorList>
            <person name="Xia C."/>
            <person name="Wang M."/>
            <person name="Yin C."/>
            <person name="Cornejo O.E."/>
            <person name="Hulbert S.H."/>
            <person name="Chen X."/>
        </authorList>
    </citation>
    <scope>NUCLEOTIDE SEQUENCE [LARGE SCALE GENOMIC DNA]</scope>
    <source>
        <strain evidence="2">93-210</strain>
    </source>
</reference>
<sequence>TLVVPLPNFFANLTNIQITQDSKTSKQFRNFRNSPSFPNIPNHRPLHIHTTRHPIKSQTQNTIMSNIQLISDAIKNNTNRGDSNVVDDQTPNPSPSIPTSQQGPTETQGEIPSSQGAPATKTTTRVKPKTRASAKQQGKGANPSGALEPDLTVPSTAKEVAATLGTKTQGEGNEQQGEKGPDETDDDLPEITMIIDKTHDNKVERARRAQIALDKAVKADDEGNEERAEIFYGIYHSLLPEKKTAKNPVPAIATTNSPQQPIVIGNSSFSSTTPQKRSHKDGVTTEVRNLKFRWGVSNNHSNGGFTPYFHKNILELKGYIPLTIFNKEWQARALAWHAENRSKVSDEEKGLKYWGLKVPSEHAMSFSDWTLNYTVFYETMLYSYKFDTLAEWILLHKANCDKILRKDGFMTALRYDIKVRTNAWQFKPTVDGEEFVSDFSKLKTETYEEAYGEARNNDELQYKTTNPYEIGGPREKWDAPTGTRPAKPIQNIPDIKAPRQPATSGSLTLLPSGTNTTLPTKPGQFRGPRTGSGYQGNNYNPNYARGNNRQGGRNRDQ</sequence>
<comment type="caution">
    <text evidence="1">The sequence shown here is derived from an EMBL/GenBank/DDBJ whole genome shotgun (WGS) entry which is preliminary data.</text>
</comment>
<dbReference type="EMBL" id="CM045872">
    <property type="protein sequence ID" value="KAI7949956.1"/>
    <property type="molecule type" value="Genomic_DNA"/>
</dbReference>
<protein>
    <submittedName>
        <fullName evidence="1">Uncharacterized protein</fullName>
    </submittedName>
</protein>
<proteinExistence type="predicted"/>
<reference evidence="1 2" key="3">
    <citation type="journal article" date="2022" name="Microbiol. Spectr.">
        <title>Folding features and dynamics of 3D genome architecture in plant fungal pathogens.</title>
        <authorList>
            <person name="Xia C."/>
        </authorList>
    </citation>
    <scope>NUCLEOTIDE SEQUENCE [LARGE SCALE GENOMIC DNA]</scope>
    <source>
        <strain evidence="1 2">93-210</strain>
    </source>
</reference>
<reference evidence="2" key="1">
    <citation type="journal article" date="2018" name="BMC Genomics">
        <title>Genomic insights into host adaptation between the wheat stripe rust pathogen (Puccinia striiformis f. sp. tritici) and the barley stripe rust pathogen (Puccinia striiformis f. sp. hordei).</title>
        <authorList>
            <person name="Xia C."/>
            <person name="Wang M."/>
            <person name="Yin C."/>
            <person name="Cornejo O.E."/>
            <person name="Hulbert S.H."/>
            <person name="Chen X."/>
        </authorList>
    </citation>
    <scope>NUCLEOTIDE SEQUENCE [LARGE SCALE GENOMIC DNA]</scope>
    <source>
        <strain evidence="2">93-210</strain>
    </source>
</reference>
<evidence type="ECO:0000313" key="1">
    <source>
        <dbReference type="EMBL" id="KAI7949956.1"/>
    </source>
</evidence>
<name>A0ACC0EDM4_9BASI</name>
<evidence type="ECO:0000313" key="2">
    <source>
        <dbReference type="Proteomes" id="UP001060170"/>
    </source>
</evidence>
<feature type="non-terminal residue" evidence="1">
    <location>
        <position position="1"/>
    </location>
</feature>